<dbReference type="EMBL" id="JARK01001430">
    <property type="protein sequence ID" value="EYC03471.1"/>
    <property type="molecule type" value="Genomic_DNA"/>
</dbReference>
<keyword evidence="3" id="KW-1185">Reference proteome</keyword>
<accession>A0A016TLB4</accession>
<name>A0A016TLB4_9BILA</name>
<comment type="caution">
    <text evidence="2">The sequence shown here is derived from an EMBL/GenBank/DDBJ whole genome shotgun (WGS) entry which is preliminary data.</text>
</comment>
<keyword evidence="1" id="KW-1133">Transmembrane helix</keyword>
<evidence type="ECO:0000256" key="1">
    <source>
        <dbReference type="SAM" id="Phobius"/>
    </source>
</evidence>
<organism evidence="2 3">
    <name type="scientific">Ancylostoma ceylanicum</name>
    <dbReference type="NCBI Taxonomy" id="53326"/>
    <lineage>
        <taxon>Eukaryota</taxon>
        <taxon>Metazoa</taxon>
        <taxon>Ecdysozoa</taxon>
        <taxon>Nematoda</taxon>
        <taxon>Chromadorea</taxon>
        <taxon>Rhabditida</taxon>
        <taxon>Rhabditina</taxon>
        <taxon>Rhabditomorpha</taxon>
        <taxon>Strongyloidea</taxon>
        <taxon>Ancylostomatidae</taxon>
        <taxon>Ancylostomatinae</taxon>
        <taxon>Ancylostoma</taxon>
    </lineage>
</organism>
<dbReference type="Proteomes" id="UP000024635">
    <property type="component" value="Unassembled WGS sequence"/>
</dbReference>
<dbReference type="AlphaFoldDB" id="A0A016TLB4"/>
<feature type="transmembrane region" description="Helical" evidence="1">
    <location>
        <begin position="37"/>
        <end position="61"/>
    </location>
</feature>
<sequence>MMFTFNSLGGYTPLERAGVVVDVDHFLLLTHIESRTATLATASLSIGAYYAVYICFSACLASTNRRRLNKSTRDNAQGKRTLTKVLGRLFSVSEGVLSRKLRRDFYGRNVIKNTDWQLMQENARALKKSCIINWCHDEKSQCDIVS</sequence>
<evidence type="ECO:0000313" key="3">
    <source>
        <dbReference type="Proteomes" id="UP000024635"/>
    </source>
</evidence>
<protein>
    <submittedName>
        <fullName evidence="2">Uncharacterized protein</fullName>
    </submittedName>
</protein>
<gene>
    <name evidence="2" type="primary">Acey_s0094.g2779</name>
    <name evidence="2" type="ORF">Y032_0094g2779</name>
</gene>
<proteinExistence type="predicted"/>
<keyword evidence="1" id="KW-0812">Transmembrane</keyword>
<keyword evidence="1" id="KW-0472">Membrane</keyword>
<reference evidence="3" key="1">
    <citation type="journal article" date="2015" name="Nat. Genet.">
        <title>The genome and transcriptome of the zoonotic hookworm Ancylostoma ceylanicum identify infection-specific gene families.</title>
        <authorList>
            <person name="Schwarz E.M."/>
            <person name="Hu Y."/>
            <person name="Antoshechkin I."/>
            <person name="Miller M.M."/>
            <person name="Sternberg P.W."/>
            <person name="Aroian R.V."/>
        </authorList>
    </citation>
    <scope>NUCLEOTIDE SEQUENCE</scope>
    <source>
        <strain evidence="3">HY135</strain>
    </source>
</reference>
<evidence type="ECO:0000313" key="2">
    <source>
        <dbReference type="EMBL" id="EYC03471.1"/>
    </source>
</evidence>